<dbReference type="InterPro" id="IPR041698">
    <property type="entry name" value="Methyltransf_25"/>
</dbReference>
<keyword evidence="3" id="KW-1185">Reference proteome</keyword>
<dbReference type="CDD" id="cd02440">
    <property type="entry name" value="AdoMet_MTases"/>
    <property type="match status" value="1"/>
</dbReference>
<evidence type="ECO:0000313" key="2">
    <source>
        <dbReference type="EMBL" id="GAA2609218.1"/>
    </source>
</evidence>
<dbReference type="Gene3D" id="3.40.50.150">
    <property type="entry name" value="Vaccinia Virus protein VP39"/>
    <property type="match status" value="1"/>
</dbReference>
<dbReference type="GO" id="GO:0008168">
    <property type="term" value="F:methyltransferase activity"/>
    <property type="evidence" value="ECO:0007669"/>
    <property type="project" value="UniProtKB-KW"/>
</dbReference>
<sequence>MTAFGAPSAYDWLLPAAGEDDDAGRPAAGDAFGRAVTDCWRTAAAPGRTFEVLEVEDGDVHVGDVAAFYFPDPAEVPELEREVCARATGRVLDAACRAGSRALWLAAQEAVTTVTGVEFSPGAVRLARERGVDAHLGSLFELPAGIGPFDTVVLAGEGQGALGNAALAPEALRNLAQVAAPEAVLLYEGLDPYRAFPAFHGPRLERNRARGRLPGTLRVRSRYRELATPWFDYLYCSAEEFTGLVAGTGWEVRSVTSDGACYLVTSQLVV</sequence>
<keyword evidence="2" id="KW-0489">Methyltransferase</keyword>
<comment type="caution">
    <text evidence="2">The sequence shown here is derived from an EMBL/GenBank/DDBJ whole genome shotgun (WGS) entry which is preliminary data.</text>
</comment>
<dbReference type="EMBL" id="BAAARJ010000006">
    <property type="protein sequence ID" value="GAA2609218.1"/>
    <property type="molecule type" value="Genomic_DNA"/>
</dbReference>
<dbReference type="RefSeq" id="WP_344564934.1">
    <property type="nucleotide sequence ID" value="NZ_BAAARJ010000006.1"/>
</dbReference>
<dbReference type="SUPFAM" id="SSF53335">
    <property type="entry name" value="S-adenosyl-L-methionine-dependent methyltransferases"/>
    <property type="match status" value="1"/>
</dbReference>
<protein>
    <submittedName>
        <fullName evidence="2">Class I SAM-dependent methyltransferase</fullName>
    </submittedName>
</protein>
<organism evidence="2 3">
    <name type="scientific">Streptomyces axinellae</name>
    <dbReference type="NCBI Taxonomy" id="552788"/>
    <lineage>
        <taxon>Bacteria</taxon>
        <taxon>Bacillati</taxon>
        <taxon>Actinomycetota</taxon>
        <taxon>Actinomycetes</taxon>
        <taxon>Kitasatosporales</taxon>
        <taxon>Streptomycetaceae</taxon>
        <taxon>Streptomyces</taxon>
    </lineage>
</organism>
<accession>A0ABN3Q2N5</accession>
<feature type="domain" description="Methyltransferase" evidence="1">
    <location>
        <begin position="91"/>
        <end position="181"/>
    </location>
</feature>
<gene>
    <name evidence="2" type="ORF">GCM10009863_23490</name>
</gene>
<evidence type="ECO:0000313" key="3">
    <source>
        <dbReference type="Proteomes" id="UP001501447"/>
    </source>
</evidence>
<evidence type="ECO:0000259" key="1">
    <source>
        <dbReference type="Pfam" id="PF13649"/>
    </source>
</evidence>
<dbReference type="GO" id="GO:0032259">
    <property type="term" value="P:methylation"/>
    <property type="evidence" value="ECO:0007669"/>
    <property type="project" value="UniProtKB-KW"/>
</dbReference>
<name>A0ABN3Q2N5_9ACTN</name>
<reference evidence="2 3" key="1">
    <citation type="journal article" date="2019" name="Int. J. Syst. Evol. Microbiol.">
        <title>The Global Catalogue of Microorganisms (GCM) 10K type strain sequencing project: providing services to taxonomists for standard genome sequencing and annotation.</title>
        <authorList>
            <consortium name="The Broad Institute Genomics Platform"/>
            <consortium name="The Broad Institute Genome Sequencing Center for Infectious Disease"/>
            <person name="Wu L."/>
            <person name="Ma J."/>
        </authorList>
    </citation>
    <scope>NUCLEOTIDE SEQUENCE [LARGE SCALE GENOMIC DNA]</scope>
    <source>
        <strain evidence="2 3">JCM 16373</strain>
    </source>
</reference>
<dbReference type="Pfam" id="PF13649">
    <property type="entry name" value="Methyltransf_25"/>
    <property type="match status" value="1"/>
</dbReference>
<keyword evidence="2" id="KW-0808">Transferase</keyword>
<proteinExistence type="predicted"/>
<dbReference type="Proteomes" id="UP001501447">
    <property type="component" value="Unassembled WGS sequence"/>
</dbReference>
<dbReference type="InterPro" id="IPR029063">
    <property type="entry name" value="SAM-dependent_MTases_sf"/>
</dbReference>